<proteinExistence type="inferred from homology"/>
<dbReference type="PIRSF" id="PIRSF006305">
    <property type="entry name" value="Maf"/>
    <property type="match status" value="1"/>
</dbReference>
<comment type="catalytic activity">
    <reaction evidence="3">
        <text>dTTP + H2O = dTMP + diphosphate + H(+)</text>
        <dbReference type="Rhea" id="RHEA:28534"/>
        <dbReference type="ChEBI" id="CHEBI:15377"/>
        <dbReference type="ChEBI" id="CHEBI:15378"/>
        <dbReference type="ChEBI" id="CHEBI:33019"/>
        <dbReference type="ChEBI" id="CHEBI:37568"/>
        <dbReference type="ChEBI" id="CHEBI:63528"/>
        <dbReference type="EC" id="3.6.1.9"/>
    </reaction>
</comment>
<keyword evidence="2 3" id="KW-0378">Hydrolase</keyword>
<dbReference type="HAMAP" id="MF_00528">
    <property type="entry name" value="Maf"/>
    <property type="match status" value="1"/>
</dbReference>
<evidence type="ECO:0000313" key="4">
    <source>
        <dbReference type="EMBL" id="QTM99960.1"/>
    </source>
</evidence>
<comment type="caution">
    <text evidence="3">Lacks conserved residue(s) required for the propagation of feature annotation.</text>
</comment>
<comment type="function">
    <text evidence="3">Nucleoside triphosphate pyrophosphatase that hydrolyzes dTTP and UTP. May have a dual role in cell division arrest and in preventing the incorporation of modified nucleotides into cellular nucleic acids.</text>
</comment>
<dbReference type="InterPro" id="IPR003697">
    <property type="entry name" value="Maf-like"/>
</dbReference>
<comment type="similarity">
    <text evidence="3">Belongs to the Maf family. YhdE subfamily.</text>
</comment>
<protein>
    <recommendedName>
        <fullName evidence="3">dTTP/UTP pyrophosphatase</fullName>
        <shortName evidence="3">dTTPase/UTPase</shortName>
        <ecNumber evidence="3">3.6.1.9</ecNumber>
    </recommendedName>
    <alternativeName>
        <fullName evidence="3">Nucleoside triphosphate pyrophosphatase</fullName>
    </alternativeName>
    <alternativeName>
        <fullName evidence="3">Nucleotide pyrophosphatase</fullName>
        <shortName evidence="3">Nucleotide PPase</shortName>
    </alternativeName>
</protein>
<dbReference type="CDD" id="cd00555">
    <property type="entry name" value="Maf"/>
    <property type="match status" value="1"/>
</dbReference>
<keyword evidence="3" id="KW-0963">Cytoplasm</keyword>
<comment type="subcellular location">
    <subcellularLocation>
        <location evidence="3">Cytoplasm</location>
    </subcellularLocation>
</comment>
<feature type="site" description="Important for substrate specificity" evidence="3">
    <location>
        <position position="80"/>
    </location>
</feature>
<evidence type="ECO:0000256" key="1">
    <source>
        <dbReference type="ARBA" id="ARBA00001968"/>
    </source>
</evidence>
<dbReference type="Gene3D" id="3.90.950.10">
    <property type="match status" value="1"/>
</dbReference>
<comment type="cofactor">
    <cofactor evidence="1 3">
        <name>a divalent metal cation</name>
        <dbReference type="ChEBI" id="CHEBI:60240"/>
    </cofactor>
</comment>
<dbReference type="Pfam" id="PF02545">
    <property type="entry name" value="Maf"/>
    <property type="match status" value="1"/>
</dbReference>
<gene>
    <name evidence="4" type="ORF">ERJ70_12060</name>
</gene>
<keyword evidence="3" id="KW-0546">Nucleotide metabolism</keyword>
<sequence>MYSNTQRKGHLELQLILASGSPRRKKLLEQAGLQFLTKIPDVDEQSVTASDACQLVEKLAVMKGEKLSPAKREVVLSADTVVSQHGRILTKPESREDAFAMLSELNGETHHVYTGVSIRSQDKSTVFSVVTKVTFWEMTDEQLAAYIATGEPFDKAGGYGIQGKGALLVQEIHGDYFNVVGLPLSKVVRELEHFGIVPSSSG</sequence>
<dbReference type="EMBL" id="CP046956">
    <property type="protein sequence ID" value="QTM99960.1"/>
    <property type="molecule type" value="Genomic_DNA"/>
</dbReference>
<name>A0ABX7VWI4_9BACI</name>
<dbReference type="PANTHER" id="PTHR43213">
    <property type="entry name" value="BIFUNCTIONAL DTTP/UTP PYROPHOSPHATASE/METHYLTRANSFERASE PROTEIN-RELATED"/>
    <property type="match status" value="1"/>
</dbReference>
<dbReference type="PANTHER" id="PTHR43213:SF5">
    <property type="entry name" value="BIFUNCTIONAL DTTP_UTP PYROPHOSPHATASE_METHYLTRANSFERASE PROTEIN-RELATED"/>
    <property type="match status" value="1"/>
</dbReference>
<dbReference type="EC" id="3.6.1.9" evidence="3"/>
<dbReference type="SUPFAM" id="SSF52972">
    <property type="entry name" value="ITPase-like"/>
    <property type="match status" value="1"/>
</dbReference>
<feature type="site" description="Important for substrate specificity" evidence="3">
    <location>
        <position position="162"/>
    </location>
</feature>
<evidence type="ECO:0000256" key="3">
    <source>
        <dbReference type="HAMAP-Rule" id="MF_00528"/>
    </source>
</evidence>
<dbReference type="Proteomes" id="UP000665043">
    <property type="component" value="Chromosome"/>
</dbReference>
<feature type="active site" description="Proton acceptor" evidence="3">
    <location>
        <position position="79"/>
    </location>
</feature>
<accession>A0ABX7VWI4</accession>
<evidence type="ECO:0000313" key="5">
    <source>
        <dbReference type="Proteomes" id="UP000665043"/>
    </source>
</evidence>
<evidence type="ECO:0000256" key="2">
    <source>
        <dbReference type="ARBA" id="ARBA00022801"/>
    </source>
</evidence>
<dbReference type="InterPro" id="IPR029001">
    <property type="entry name" value="ITPase-like_fam"/>
</dbReference>
<feature type="site" description="Important for substrate specificity" evidence="3">
    <location>
        <position position="23"/>
    </location>
</feature>
<organism evidence="4 5">
    <name type="scientific">Sediminibacillus dalangtanensis</name>
    <dbReference type="NCBI Taxonomy" id="2729421"/>
    <lineage>
        <taxon>Bacteria</taxon>
        <taxon>Bacillati</taxon>
        <taxon>Bacillota</taxon>
        <taxon>Bacilli</taxon>
        <taxon>Bacillales</taxon>
        <taxon>Bacillaceae</taxon>
        <taxon>Sediminibacillus</taxon>
    </lineage>
</organism>
<comment type="catalytic activity">
    <reaction evidence="3">
        <text>UTP + H2O = UMP + diphosphate + H(+)</text>
        <dbReference type="Rhea" id="RHEA:29395"/>
        <dbReference type="ChEBI" id="CHEBI:15377"/>
        <dbReference type="ChEBI" id="CHEBI:15378"/>
        <dbReference type="ChEBI" id="CHEBI:33019"/>
        <dbReference type="ChEBI" id="CHEBI:46398"/>
        <dbReference type="ChEBI" id="CHEBI:57865"/>
        <dbReference type="EC" id="3.6.1.9"/>
    </reaction>
</comment>
<dbReference type="NCBIfam" id="TIGR00172">
    <property type="entry name" value="maf"/>
    <property type="match status" value="1"/>
</dbReference>
<reference evidence="4 5" key="1">
    <citation type="submission" date="2019-12" db="EMBL/GenBank/DDBJ databases">
        <title>The whole genome sequencing of a strain isolated from a Mars analog, Dalangtan Playa.</title>
        <authorList>
            <person name="Huang T."/>
        </authorList>
    </citation>
    <scope>NUCLEOTIDE SEQUENCE [LARGE SCALE GENOMIC DNA]</scope>
    <source>
        <strain evidence="4 5">DP4-553-S</strain>
    </source>
</reference>
<keyword evidence="5" id="KW-1185">Reference proteome</keyword>